<dbReference type="CDD" id="cd07996">
    <property type="entry name" value="WGR_MMR_like"/>
    <property type="match status" value="1"/>
</dbReference>
<dbReference type="Gene3D" id="2.20.140.10">
    <property type="entry name" value="WGR domain"/>
    <property type="match status" value="1"/>
</dbReference>
<dbReference type="PROSITE" id="PS51977">
    <property type="entry name" value="WGR"/>
    <property type="match status" value="1"/>
</dbReference>
<evidence type="ECO:0000256" key="1">
    <source>
        <dbReference type="SAM" id="MobiDB-lite"/>
    </source>
</evidence>
<dbReference type="InterPro" id="IPR036930">
    <property type="entry name" value="WGR_dom_sf"/>
</dbReference>
<evidence type="ECO:0000313" key="3">
    <source>
        <dbReference type="EMBL" id="MBD1389440.1"/>
    </source>
</evidence>
<comment type="caution">
    <text evidence="3">The sequence shown here is derived from an EMBL/GenBank/DDBJ whole genome shotgun (WGS) entry which is preliminary data.</text>
</comment>
<reference evidence="3" key="1">
    <citation type="submission" date="2020-09" db="EMBL/GenBank/DDBJ databases">
        <title>A novel bacterium of genus Neiella, isolated from South China Sea.</title>
        <authorList>
            <person name="Huang H."/>
            <person name="Mo K."/>
            <person name="Hu Y."/>
        </authorList>
    </citation>
    <scope>NUCLEOTIDE SEQUENCE</scope>
    <source>
        <strain evidence="3">HB171785</strain>
    </source>
</reference>
<feature type="region of interest" description="Disordered" evidence="1">
    <location>
        <begin position="85"/>
        <end position="104"/>
    </location>
</feature>
<dbReference type="InterPro" id="IPR049809">
    <property type="entry name" value="YehF/YfeS-like_WGR"/>
</dbReference>
<evidence type="ECO:0000313" key="4">
    <source>
        <dbReference type="Proteomes" id="UP000638014"/>
    </source>
</evidence>
<dbReference type="RefSeq" id="WP_191144547.1">
    <property type="nucleotide sequence ID" value="NZ_JACXAF010000009.1"/>
</dbReference>
<protein>
    <submittedName>
        <fullName evidence="3">WGR domain-containing protein</fullName>
    </submittedName>
</protein>
<feature type="compositionally biased region" description="Low complexity" evidence="1">
    <location>
        <begin position="87"/>
        <end position="100"/>
    </location>
</feature>
<dbReference type="EMBL" id="JACXAF010000009">
    <property type="protein sequence ID" value="MBD1389440.1"/>
    <property type="molecule type" value="Genomic_DNA"/>
</dbReference>
<accession>A0A8J6R2S3</accession>
<dbReference type="Proteomes" id="UP000638014">
    <property type="component" value="Unassembled WGS sequence"/>
</dbReference>
<sequence length="179" mass="19717">MSEVIESWYLEHHNSTANKHKFYRVNICRASNDAYDVYKEYGRIGTKGQSRLHASYATINAARSAAHTLVDAKTQSSRDRYELLQHTSPKSAPSKPTPKSTPKKAVARHLVAVRVTLSHVELASVDAGDFQRAITVVRPAFKVGLFDVVSVSDEPDSEIIEVLGKYHDQPDLVADGAAA</sequence>
<feature type="domain" description="WGR" evidence="2">
    <location>
        <begin position="1"/>
        <end position="96"/>
    </location>
</feature>
<dbReference type="InterPro" id="IPR008893">
    <property type="entry name" value="WGR_domain"/>
</dbReference>
<proteinExistence type="predicted"/>
<keyword evidence="4" id="KW-1185">Reference proteome</keyword>
<dbReference type="Pfam" id="PF05406">
    <property type="entry name" value="WGR"/>
    <property type="match status" value="1"/>
</dbReference>
<dbReference type="AlphaFoldDB" id="A0A8J6R2S3"/>
<gene>
    <name evidence="3" type="ORF">IC617_08375</name>
</gene>
<organism evidence="3 4">
    <name type="scientific">Neiella litorisoli</name>
    <dbReference type="NCBI Taxonomy" id="2771431"/>
    <lineage>
        <taxon>Bacteria</taxon>
        <taxon>Pseudomonadati</taxon>
        <taxon>Pseudomonadota</taxon>
        <taxon>Gammaproteobacteria</taxon>
        <taxon>Alteromonadales</taxon>
        <taxon>Echinimonadaceae</taxon>
        <taxon>Neiella</taxon>
    </lineage>
</organism>
<name>A0A8J6R2S3_9GAMM</name>
<dbReference type="SMART" id="SM00773">
    <property type="entry name" value="WGR"/>
    <property type="match status" value="1"/>
</dbReference>
<dbReference type="SUPFAM" id="SSF142921">
    <property type="entry name" value="WGR domain-like"/>
    <property type="match status" value="1"/>
</dbReference>
<evidence type="ECO:0000259" key="2">
    <source>
        <dbReference type="PROSITE" id="PS51977"/>
    </source>
</evidence>